<dbReference type="AlphaFoldDB" id="A0A7W7ZQ34"/>
<dbReference type="GO" id="GO:0003700">
    <property type="term" value="F:DNA-binding transcription factor activity"/>
    <property type="evidence" value="ECO:0007669"/>
    <property type="project" value="InterPro"/>
</dbReference>
<dbReference type="GO" id="GO:0003677">
    <property type="term" value="F:DNA binding"/>
    <property type="evidence" value="ECO:0007669"/>
    <property type="project" value="UniProtKB-KW"/>
</dbReference>
<keyword evidence="2 5" id="KW-0238">DNA-binding</keyword>
<dbReference type="Pfam" id="PF07729">
    <property type="entry name" value="FCD"/>
    <property type="match status" value="1"/>
</dbReference>
<dbReference type="Gene3D" id="1.20.120.530">
    <property type="entry name" value="GntR ligand-binding domain-like"/>
    <property type="match status" value="1"/>
</dbReference>
<dbReference type="PROSITE" id="PS50949">
    <property type="entry name" value="HTH_GNTR"/>
    <property type="match status" value="1"/>
</dbReference>
<keyword evidence="3" id="KW-0804">Transcription</keyword>
<dbReference type="Proteomes" id="UP000584867">
    <property type="component" value="Unassembled WGS sequence"/>
</dbReference>
<dbReference type="SUPFAM" id="SSF46785">
    <property type="entry name" value="Winged helix' DNA-binding domain"/>
    <property type="match status" value="1"/>
</dbReference>
<reference evidence="5 6" key="1">
    <citation type="submission" date="2020-08" db="EMBL/GenBank/DDBJ databases">
        <title>Genomic Encyclopedia of Type Strains, Phase IV (KMG-V): Genome sequencing to study the core and pangenomes of soil and plant-associated prokaryotes.</title>
        <authorList>
            <person name="Whitman W."/>
        </authorList>
    </citation>
    <scope>NUCLEOTIDE SEQUENCE [LARGE SCALE GENOMIC DNA]</scope>
    <source>
        <strain evidence="5 6">X5P3</strain>
    </source>
</reference>
<evidence type="ECO:0000256" key="1">
    <source>
        <dbReference type="ARBA" id="ARBA00023015"/>
    </source>
</evidence>
<evidence type="ECO:0000256" key="3">
    <source>
        <dbReference type="ARBA" id="ARBA00023163"/>
    </source>
</evidence>
<evidence type="ECO:0000313" key="6">
    <source>
        <dbReference type="Proteomes" id="UP000584867"/>
    </source>
</evidence>
<name>A0A7W7ZQ34_9BACT</name>
<dbReference type="InterPro" id="IPR036388">
    <property type="entry name" value="WH-like_DNA-bd_sf"/>
</dbReference>
<dbReference type="PANTHER" id="PTHR43537:SF5">
    <property type="entry name" value="UXU OPERON TRANSCRIPTIONAL REGULATOR"/>
    <property type="match status" value="1"/>
</dbReference>
<protein>
    <submittedName>
        <fullName evidence="5">DNA-binding GntR family transcriptional regulator</fullName>
    </submittedName>
</protein>
<dbReference type="RefSeq" id="WP_184255703.1">
    <property type="nucleotide sequence ID" value="NZ_JACHIO010000009.1"/>
</dbReference>
<dbReference type="InterPro" id="IPR011711">
    <property type="entry name" value="GntR_C"/>
</dbReference>
<organism evidence="5 6">
    <name type="scientific">Granulicella mallensis</name>
    <dbReference type="NCBI Taxonomy" id="940614"/>
    <lineage>
        <taxon>Bacteria</taxon>
        <taxon>Pseudomonadati</taxon>
        <taxon>Acidobacteriota</taxon>
        <taxon>Terriglobia</taxon>
        <taxon>Terriglobales</taxon>
        <taxon>Acidobacteriaceae</taxon>
        <taxon>Granulicella</taxon>
    </lineage>
</organism>
<dbReference type="SUPFAM" id="SSF48008">
    <property type="entry name" value="GntR ligand-binding domain-like"/>
    <property type="match status" value="1"/>
</dbReference>
<dbReference type="Pfam" id="PF00392">
    <property type="entry name" value="GntR"/>
    <property type="match status" value="1"/>
</dbReference>
<comment type="caution">
    <text evidence="5">The sequence shown here is derived from an EMBL/GenBank/DDBJ whole genome shotgun (WGS) entry which is preliminary data.</text>
</comment>
<evidence type="ECO:0000256" key="2">
    <source>
        <dbReference type="ARBA" id="ARBA00023125"/>
    </source>
</evidence>
<accession>A0A7W7ZQ34</accession>
<keyword evidence="1" id="KW-0805">Transcription regulation</keyword>
<dbReference type="PANTHER" id="PTHR43537">
    <property type="entry name" value="TRANSCRIPTIONAL REGULATOR, GNTR FAMILY"/>
    <property type="match status" value="1"/>
</dbReference>
<proteinExistence type="predicted"/>
<dbReference type="SMART" id="SM00345">
    <property type="entry name" value="HTH_GNTR"/>
    <property type="match status" value="1"/>
</dbReference>
<gene>
    <name evidence="5" type="ORF">HDF15_002437</name>
</gene>
<dbReference type="SMART" id="SM00895">
    <property type="entry name" value="FCD"/>
    <property type="match status" value="1"/>
</dbReference>
<dbReference type="InterPro" id="IPR036390">
    <property type="entry name" value="WH_DNA-bd_sf"/>
</dbReference>
<evidence type="ECO:0000313" key="5">
    <source>
        <dbReference type="EMBL" id="MBB5064086.1"/>
    </source>
</evidence>
<sequence>MPASTDSKAKPSLLLKQSLAARLKQEIIRGTLPQGQRIVEKFWARKFEVAQTSVREAINLLINEGFATKNSGRSARVTSYSVRDIGHIYEVRAALEGLAARLLAQAKADLSPLHQAVAGMTRAIQRKNITELLEADLLFHLRLCELTGNDFLAQQARMLLVPLFAFVSMRTGADPRLAASWTEDVERHRAIVLAIEDGEPMLAELSVRNAIQRFGARASEIWQ</sequence>
<feature type="domain" description="HTH gntR-type" evidence="4">
    <location>
        <begin position="13"/>
        <end position="80"/>
    </location>
</feature>
<dbReference type="InterPro" id="IPR000524">
    <property type="entry name" value="Tscrpt_reg_HTH_GntR"/>
</dbReference>
<evidence type="ECO:0000259" key="4">
    <source>
        <dbReference type="PROSITE" id="PS50949"/>
    </source>
</evidence>
<dbReference type="InterPro" id="IPR008920">
    <property type="entry name" value="TF_FadR/GntR_C"/>
</dbReference>
<dbReference type="EMBL" id="JACHIO010000009">
    <property type="protein sequence ID" value="MBB5064086.1"/>
    <property type="molecule type" value="Genomic_DNA"/>
</dbReference>
<dbReference type="Gene3D" id="1.10.10.10">
    <property type="entry name" value="Winged helix-like DNA-binding domain superfamily/Winged helix DNA-binding domain"/>
    <property type="match status" value="1"/>
</dbReference>